<evidence type="ECO:0000313" key="1">
    <source>
        <dbReference type="EMBL" id="KDP43667.1"/>
    </source>
</evidence>
<dbReference type="EMBL" id="KK914263">
    <property type="protein sequence ID" value="KDP43667.1"/>
    <property type="molecule type" value="Genomic_DNA"/>
</dbReference>
<sequence>MVEGGSIAHEDNLEDIRRVVSREDGELGILGDGNLLLSLAHFQDPSVPRLPAPNIPSFDLDPIENEEGMDVVPAAPSNQLQQEPNAFTALVFQAARQPLPEKGTIN</sequence>
<name>A0A067L5H1_JATCU</name>
<proteinExistence type="predicted"/>
<dbReference type="AlphaFoldDB" id="A0A067L5H1"/>
<keyword evidence="2" id="KW-1185">Reference proteome</keyword>
<accession>A0A067L5H1</accession>
<organism evidence="1 2">
    <name type="scientific">Jatropha curcas</name>
    <name type="common">Barbados nut</name>
    <dbReference type="NCBI Taxonomy" id="180498"/>
    <lineage>
        <taxon>Eukaryota</taxon>
        <taxon>Viridiplantae</taxon>
        <taxon>Streptophyta</taxon>
        <taxon>Embryophyta</taxon>
        <taxon>Tracheophyta</taxon>
        <taxon>Spermatophyta</taxon>
        <taxon>Magnoliopsida</taxon>
        <taxon>eudicotyledons</taxon>
        <taxon>Gunneridae</taxon>
        <taxon>Pentapetalae</taxon>
        <taxon>rosids</taxon>
        <taxon>fabids</taxon>
        <taxon>Malpighiales</taxon>
        <taxon>Euphorbiaceae</taxon>
        <taxon>Crotonoideae</taxon>
        <taxon>Jatropheae</taxon>
        <taxon>Jatropha</taxon>
    </lineage>
</organism>
<evidence type="ECO:0000313" key="2">
    <source>
        <dbReference type="Proteomes" id="UP000027138"/>
    </source>
</evidence>
<reference evidence="1 2" key="1">
    <citation type="journal article" date="2014" name="PLoS ONE">
        <title>Global Analysis of Gene Expression Profiles in Physic Nut (Jatropha curcas L.) Seedlings Exposed to Salt Stress.</title>
        <authorList>
            <person name="Zhang L."/>
            <person name="Zhang C."/>
            <person name="Wu P."/>
            <person name="Chen Y."/>
            <person name="Li M."/>
            <person name="Jiang H."/>
            <person name="Wu G."/>
        </authorList>
    </citation>
    <scope>NUCLEOTIDE SEQUENCE [LARGE SCALE GENOMIC DNA]</scope>
    <source>
        <strain evidence="2">cv. GZQX0401</strain>
        <tissue evidence="1">Young leaves</tissue>
    </source>
</reference>
<protein>
    <submittedName>
        <fullName evidence="1">Uncharacterized protein</fullName>
    </submittedName>
</protein>
<dbReference type="Proteomes" id="UP000027138">
    <property type="component" value="Unassembled WGS sequence"/>
</dbReference>
<gene>
    <name evidence="1" type="ORF">JCGZ_24125</name>
</gene>